<sequence>MEHTFVSNMTEMKKNHKKWLTDNKHLVDPVFRDSCGCYLQSFFKVARSTPKYGKDEALQYERDLYLELVKKYRIGETAAKPSENDEPDIKELSFTELRDKLLALDPLDERQSSGESQRDTEWDGVMKFWVLIVVVSSRSQRTSSLLEA</sequence>
<dbReference type="STRING" id="3469.A0A4Y7LDR9"/>
<gene>
    <name evidence="1" type="ORF">C5167_046433</name>
</gene>
<proteinExistence type="predicted"/>
<dbReference type="AlphaFoldDB" id="A0A4Y7LDR9"/>
<evidence type="ECO:0000313" key="1">
    <source>
        <dbReference type="EMBL" id="RZC83643.1"/>
    </source>
</evidence>
<dbReference type="Gramene" id="RZC83643">
    <property type="protein sequence ID" value="RZC83643"/>
    <property type="gene ID" value="C5167_046433"/>
</dbReference>
<accession>A0A4Y7LDR9</accession>
<keyword evidence="2" id="KW-1185">Reference proteome</keyword>
<dbReference type="Proteomes" id="UP000316621">
    <property type="component" value="Chromosome 11"/>
</dbReference>
<dbReference type="EMBL" id="CM010725">
    <property type="protein sequence ID" value="RZC83643.1"/>
    <property type="molecule type" value="Genomic_DNA"/>
</dbReference>
<organism evidence="1 2">
    <name type="scientific">Papaver somniferum</name>
    <name type="common">Opium poppy</name>
    <dbReference type="NCBI Taxonomy" id="3469"/>
    <lineage>
        <taxon>Eukaryota</taxon>
        <taxon>Viridiplantae</taxon>
        <taxon>Streptophyta</taxon>
        <taxon>Embryophyta</taxon>
        <taxon>Tracheophyta</taxon>
        <taxon>Spermatophyta</taxon>
        <taxon>Magnoliopsida</taxon>
        <taxon>Ranunculales</taxon>
        <taxon>Papaveraceae</taxon>
        <taxon>Papaveroideae</taxon>
        <taxon>Papaver</taxon>
    </lineage>
</organism>
<protein>
    <submittedName>
        <fullName evidence="1">Uncharacterized protein</fullName>
    </submittedName>
</protein>
<evidence type="ECO:0000313" key="2">
    <source>
        <dbReference type="Proteomes" id="UP000316621"/>
    </source>
</evidence>
<reference evidence="1 2" key="1">
    <citation type="journal article" date="2018" name="Science">
        <title>The opium poppy genome and morphinan production.</title>
        <authorList>
            <person name="Guo L."/>
            <person name="Winzer T."/>
            <person name="Yang X."/>
            <person name="Li Y."/>
            <person name="Ning Z."/>
            <person name="He Z."/>
            <person name="Teodor R."/>
            <person name="Lu Y."/>
            <person name="Bowser T.A."/>
            <person name="Graham I.A."/>
            <person name="Ye K."/>
        </authorList>
    </citation>
    <scope>NUCLEOTIDE SEQUENCE [LARGE SCALE GENOMIC DNA]</scope>
    <source>
        <strain evidence="2">cv. HN1</strain>
        <tissue evidence="1">Leaves</tissue>
    </source>
</reference>
<name>A0A4Y7LDR9_PAPSO</name>